<evidence type="ECO:0000313" key="2">
    <source>
        <dbReference type="EMBL" id="RDX49773.1"/>
    </source>
</evidence>
<proteinExistence type="predicted"/>
<feature type="transmembrane region" description="Helical" evidence="1">
    <location>
        <begin position="123"/>
        <end position="145"/>
    </location>
</feature>
<keyword evidence="1" id="KW-1133">Transmembrane helix</keyword>
<gene>
    <name evidence="2" type="ORF">OH76DRAFT_511381</name>
</gene>
<dbReference type="EMBL" id="KZ857403">
    <property type="protein sequence ID" value="RDX49773.1"/>
    <property type="molecule type" value="Genomic_DNA"/>
</dbReference>
<protein>
    <submittedName>
        <fullName evidence="2">Uncharacterized protein</fullName>
    </submittedName>
</protein>
<organism evidence="2 3">
    <name type="scientific">Lentinus brumalis</name>
    <dbReference type="NCBI Taxonomy" id="2498619"/>
    <lineage>
        <taxon>Eukaryota</taxon>
        <taxon>Fungi</taxon>
        <taxon>Dikarya</taxon>
        <taxon>Basidiomycota</taxon>
        <taxon>Agaricomycotina</taxon>
        <taxon>Agaricomycetes</taxon>
        <taxon>Polyporales</taxon>
        <taxon>Polyporaceae</taxon>
        <taxon>Lentinus</taxon>
    </lineage>
</organism>
<sequence>MTSKATYQAELVSAASVFIFDAQADFRLVWQRKFNGATLLFLLNRYVSLLRLSVIIFVVLLFSDQLQLWAIPCCRFGVQFTLDNRSAGCRQRVHRSLDYNPDAASAPVLHNEHTYRPEALRTVIAVMTRTCVLLGDVLVLFITWHSTYRMWRDGRTARFRASLSTLLLRDGTIYFIVILILSALQLLFLFVNDVRNIETTFADTLMPLLISRLILNLREFDSAGKSTSLASAGGEKTVTVMFASAPCTDPDSDSDSGSFMKSDFESSSFAAFVDPLGALVDYEMFWDDLGEDATTPSNGPDSDGAEGCATVGTAVSTALAKAQLFAQDRCEAENRC</sequence>
<dbReference type="AlphaFoldDB" id="A0A371DB67"/>
<dbReference type="OrthoDB" id="2756573at2759"/>
<keyword evidence="1" id="KW-0472">Membrane</keyword>
<evidence type="ECO:0000313" key="3">
    <source>
        <dbReference type="Proteomes" id="UP000256964"/>
    </source>
</evidence>
<feature type="transmembrane region" description="Helical" evidence="1">
    <location>
        <begin position="37"/>
        <end position="62"/>
    </location>
</feature>
<feature type="transmembrane region" description="Helical" evidence="1">
    <location>
        <begin position="166"/>
        <end position="191"/>
    </location>
</feature>
<reference evidence="2 3" key="1">
    <citation type="journal article" date="2018" name="Biotechnol. Biofuels">
        <title>Integrative visual omics of the white-rot fungus Polyporus brumalis exposes the biotechnological potential of its oxidative enzymes for delignifying raw plant biomass.</title>
        <authorList>
            <person name="Miyauchi S."/>
            <person name="Rancon A."/>
            <person name="Drula E."/>
            <person name="Hage H."/>
            <person name="Chaduli D."/>
            <person name="Favel A."/>
            <person name="Grisel S."/>
            <person name="Henrissat B."/>
            <person name="Herpoel-Gimbert I."/>
            <person name="Ruiz-Duenas F.J."/>
            <person name="Chevret D."/>
            <person name="Hainaut M."/>
            <person name="Lin J."/>
            <person name="Wang M."/>
            <person name="Pangilinan J."/>
            <person name="Lipzen A."/>
            <person name="Lesage-Meessen L."/>
            <person name="Navarro D."/>
            <person name="Riley R."/>
            <person name="Grigoriev I.V."/>
            <person name="Zhou S."/>
            <person name="Raouche S."/>
            <person name="Rosso M.N."/>
        </authorList>
    </citation>
    <scope>NUCLEOTIDE SEQUENCE [LARGE SCALE GENOMIC DNA]</scope>
    <source>
        <strain evidence="2 3">BRFM 1820</strain>
    </source>
</reference>
<keyword evidence="1" id="KW-0812">Transmembrane</keyword>
<keyword evidence="3" id="KW-1185">Reference proteome</keyword>
<dbReference type="Proteomes" id="UP000256964">
    <property type="component" value="Unassembled WGS sequence"/>
</dbReference>
<name>A0A371DB67_9APHY</name>
<evidence type="ECO:0000256" key="1">
    <source>
        <dbReference type="SAM" id="Phobius"/>
    </source>
</evidence>
<accession>A0A371DB67</accession>